<evidence type="ECO:0000313" key="2">
    <source>
        <dbReference type="Proteomes" id="UP000319280"/>
    </source>
</evidence>
<organism evidence="1 2">
    <name type="scientific">Lentibacillus cibarius</name>
    <dbReference type="NCBI Taxonomy" id="2583219"/>
    <lineage>
        <taxon>Bacteria</taxon>
        <taxon>Bacillati</taxon>
        <taxon>Bacillota</taxon>
        <taxon>Bacilli</taxon>
        <taxon>Bacillales</taxon>
        <taxon>Bacillaceae</taxon>
        <taxon>Lentibacillus</taxon>
    </lineage>
</organism>
<protein>
    <submittedName>
        <fullName evidence="1">Acetyltransferase</fullName>
    </submittedName>
</protein>
<comment type="caution">
    <text evidence="1">The sequence shown here is derived from an EMBL/GenBank/DDBJ whole genome shotgun (WGS) entry which is preliminary data.</text>
</comment>
<reference evidence="1 2" key="1">
    <citation type="submission" date="2019-07" db="EMBL/GenBank/DDBJ databases">
        <title>Genomic analysis of Lentibacillus sp. NKC851-2.</title>
        <authorList>
            <person name="Oh Y.J."/>
        </authorList>
    </citation>
    <scope>NUCLEOTIDE SEQUENCE [LARGE SCALE GENOMIC DNA]</scope>
    <source>
        <strain evidence="1 2">NKC851-2</strain>
    </source>
</reference>
<dbReference type="AlphaFoldDB" id="A0A549YIL7"/>
<sequence>MEKLICPKCKGEDIKKGTPASSFVPVQMFPEHKRGTASSISAEYCNDCGYILSFYVDNPKDVK</sequence>
<evidence type="ECO:0000313" key="1">
    <source>
        <dbReference type="EMBL" id="TRM11725.1"/>
    </source>
</evidence>
<accession>A0A549YIL7</accession>
<proteinExistence type="predicted"/>
<keyword evidence="1" id="KW-0808">Transferase</keyword>
<gene>
    <name evidence="1" type="ORF">FH966_08550</name>
</gene>
<dbReference type="EMBL" id="VJMZ01000001">
    <property type="protein sequence ID" value="TRM11725.1"/>
    <property type="molecule type" value="Genomic_DNA"/>
</dbReference>
<dbReference type="RefSeq" id="WP_142790815.1">
    <property type="nucleotide sequence ID" value="NZ_VJMZ01000001.1"/>
</dbReference>
<keyword evidence="2" id="KW-1185">Reference proteome</keyword>
<dbReference type="Proteomes" id="UP000319280">
    <property type="component" value="Unassembled WGS sequence"/>
</dbReference>
<name>A0A549YIL7_9BACI</name>
<dbReference type="GO" id="GO:0016740">
    <property type="term" value="F:transferase activity"/>
    <property type="evidence" value="ECO:0007669"/>
    <property type="project" value="UniProtKB-KW"/>
</dbReference>